<dbReference type="Pfam" id="PF13861">
    <property type="entry name" value="FLgD_tudor"/>
    <property type="match status" value="1"/>
</dbReference>
<feature type="compositionally biased region" description="Low complexity" evidence="6">
    <location>
        <begin position="1"/>
        <end position="32"/>
    </location>
</feature>
<evidence type="ECO:0000256" key="6">
    <source>
        <dbReference type="SAM" id="MobiDB-lite"/>
    </source>
</evidence>
<dbReference type="Gene3D" id="2.60.40.4070">
    <property type="match status" value="1"/>
</dbReference>
<evidence type="ECO:0000256" key="3">
    <source>
        <dbReference type="ARBA" id="ARBA00022795"/>
    </source>
</evidence>
<dbReference type="InterPro" id="IPR005648">
    <property type="entry name" value="FlgD"/>
</dbReference>
<dbReference type="Gene3D" id="2.30.30.910">
    <property type="match status" value="1"/>
</dbReference>
<proteinExistence type="inferred from homology"/>
<organism evidence="9 10">
    <name type="scientific">Uliginosibacterium paludis</name>
    <dbReference type="NCBI Taxonomy" id="1615952"/>
    <lineage>
        <taxon>Bacteria</taxon>
        <taxon>Pseudomonadati</taxon>
        <taxon>Pseudomonadota</taxon>
        <taxon>Betaproteobacteria</taxon>
        <taxon>Rhodocyclales</taxon>
        <taxon>Zoogloeaceae</taxon>
        <taxon>Uliginosibacterium</taxon>
    </lineage>
</organism>
<accession>A0ABV2CRT3</accession>
<dbReference type="RefSeq" id="WP_345927666.1">
    <property type="nucleotide sequence ID" value="NZ_JBDIVF010000004.1"/>
</dbReference>
<keyword evidence="9" id="KW-0282">Flagellum</keyword>
<gene>
    <name evidence="9" type="ORF">ABVT11_12305</name>
</gene>
<evidence type="ECO:0000256" key="2">
    <source>
        <dbReference type="ARBA" id="ARBA00016013"/>
    </source>
</evidence>
<evidence type="ECO:0000256" key="1">
    <source>
        <dbReference type="ARBA" id="ARBA00010577"/>
    </source>
</evidence>
<name>A0ABV2CRT3_9RHOO</name>
<dbReference type="EMBL" id="JBEWLZ010000006">
    <property type="protein sequence ID" value="MET1490610.1"/>
    <property type="molecule type" value="Genomic_DNA"/>
</dbReference>
<keyword evidence="3 5" id="KW-1005">Bacterial flagellum biogenesis</keyword>
<evidence type="ECO:0000259" key="8">
    <source>
        <dbReference type="Pfam" id="PF13861"/>
    </source>
</evidence>
<keyword evidence="10" id="KW-1185">Reference proteome</keyword>
<comment type="function">
    <text evidence="4 5">Required for flagellar hook formation. May act as a scaffolding protein.</text>
</comment>
<evidence type="ECO:0000259" key="7">
    <source>
        <dbReference type="Pfam" id="PF13860"/>
    </source>
</evidence>
<evidence type="ECO:0000256" key="5">
    <source>
        <dbReference type="RuleBase" id="RU362076"/>
    </source>
</evidence>
<feature type="domain" description="FlgD/Vpr Ig-like" evidence="7">
    <location>
        <begin position="116"/>
        <end position="187"/>
    </location>
</feature>
<protein>
    <recommendedName>
        <fullName evidence="2 5">Basal-body rod modification protein FlgD</fullName>
    </recommendedName>
</protein>
<keyword evidence="9" id="KW-0969">Cilium</keyword>
<dbReference type="Proteomes" id="UP001548590">
    <property type="component" value="Unassembled WGS sequence"/>
</dbReference>
<comment type="caution">
    <text evidence="9">The sequence shown here is derived from an EMBL/GenBank/DDBJ whole genome shotgun (WGS) entry which is preliminary data.</text>
</comment>
<feature type="region of interest" description="Disordered" evidence="6">
    <location>
        <begin position="1"/>
        <end position="37"/>
    </location>
</feature>
<comment type="similarity">
    <text evidence="1 5">Belongs to the FlgD family.</text>
</comment>
<dbReference type="InterPro" id="IPR025965">
    <property type="entry name" value="FlgD/Vpr_Ig-like"/>
</dbReference>
<sequence>MAVTSATSSSAQQILSSLNGTTSSGSTSSSSTKVDEQQSRFLKLLTTQLKNQDPLNPMDNAETTSQLAQISTVDGIERLNSTLSSLMANMQSSDALQAAALVGRAVLVPGSGMLVADGMGVGGVQLDKAASAVSVTITDANGLEVKRIDLGKLEAGTHEFAWDGKNDAGTKVADGSYKMKVTATNGDTKVTASTLELATVNSVVTGGSEVQVDVGSLGRVSMGDIKLIL</sequence>
<dbReference type="Pfam" id="PF13860">
    <property type="entry name" value="FlgD_ig"/>
    <property type="match status" value="1"/>
</dbReference>
<evidence type="ECO:0000313" key="9">
    <source>
        <dbReference type="EMBL" id="MET1490610.1"/>
    </source>
</evidence>
<keyword evidence="9" id="KW-0966">Cell projection</keyword>
<evidence type="ECO:0000256" key="4">
    <source>
        <dbReference type="ARBA" id="ARBA00024746"/>
    </source>
</evidence>
<dbReference type="Pfam" id="PF03963">
    <property type="entry name" value="FlgD"/>
    <property type="match status" value="1"/>
</dbReference>
<evidence type="ECO:0000313" key="10">
    <source>
        <dbReference type="Proteomes" id="UP001548590"/>
    </source>
</evidence>
<feature type="domain" description="FlgD Tudor-like" evidence="8">
    <location>
        <begin position="93"/>
        <end position="226"/>
    </location>
</feature>
<dbReference type="InterPro" id="IPR025963">
    <property type="entry name" value="FLgD_Tudor"/>
</dbReference>
<reference evidence="9 10" key="1">
    <citation type="submission" date="2024-07" db="EMBL/GenBank/DDBJ databases">
        <title>Uliginosibacterium paludis KCTC:42655.</title>
        <authorList>
            <person name="Kim M.K."/>
        </authorList>
    </citation>
    <scope>NUCLEOTIDE SEQUENCE [LARGE SCALE GENOMIC DNA]</scope>
    <source>
        <strain evidence="9 10">KCTC 42655</strain>
    </source>
</reference>